<feature type="region of interest" description="Disordered" evidence="14">
    <location>
        <begin position="1"/>
        <end position="20"/>
    </location>
</feature>
<keyword evidence="7" id="KW-0378">Hydrolase</keyword>
<keyword evidence="3" id="KW-0121">Carboxypeptidase</keyword>
<keyword evidence="8" id="KW-0133">Cell shape</keyword>
<evidence type="ECO:0000259" key="16">
    <source>
        <dbReference type="Pfam" id="PF00905"/>
    </source>
</evidence>
<dbReference type="InterPro" id="IPR050396">
    <property type="entry name" value="Glycosyltr_51/Transpeptidase"/>
</dbReference>
<dbReference type="Pfam" id="PF00905">
    <property type="entry name" value="Transpeptidase"/>
    <property type="match status" value="1"/>
</dbReference>
<dbReference type="PANTHER" id="PTHR32282">
    <property type="entry name" value="BINDING PROTEIN TRANSPEPTIDASE, PUTATIVE-RELATED"/>
    <property type="match status" value="1"/>
</dbReference>
<comment type="catalytic activity">
    <reaction evidence="13">
        <text>[GlcNAc-(1-&gt;4)-Mur2Ac(oyl-L-Ala-gamma-D-Glu-L-Lys-D-Ala-D-Ala)](n)-di-trans,octa-cis-undecaprenyl diphosphate + beta-D-GlcNAc-(1-&gt;4)-Mur2Ac(oyl-L-Ala-gamma-D-Glu-L-Lys-D-Ala-D-Ala)-di-trans,octa-cis-undecaprenyl diphosphate = [GlcNAc-(1-&gt;4)-Mur2Ac(oyl-L-Ala-gamma-D-Glu-L-Lys-D-Ala-D-Ala)](n+1)-di-trans,octa-cis-undecaprenyl diphosphate + di-trans,octa-cis-undecaprenyl diphosphate + H(+)</text>
        <dbReference type="Rhea" id="RHEA:23708"/>
        <dbReference type="Rhea" id="RHEA-COMP:9602"/>
        <dbReference type="Rhea" id="RHEA-COMP:9603"/>
        <dbReference type="ChEBI" id="CHEBI:15378"/>
        <dbReference type="ChEBI" id="CHEBI:58405"/>
        <dbReference type="ChEBI" id="CHEBI:60033"/>
        <dbReference type="ChEBI" id="CHEBI:78435"/>
        <dbReference type="EC" id="2.4.99.28"/>
    </reaction>
</comment>
<dbReference type="GO" id="GO:0008955">
    <property type="term" value="F:peptidoglycan glycosyltransferase activity"/>
    <property type="evidence" value="ECO:0007669"/>
    <property type="project" value="UniProtKB-EC"/>
</dbReference>
<dbReference type="GO" id="GO:0008360">
    <property type="term" value="P:regulation of cell shape"/>
    <property type="evidence" value="ECO:0007669"/>
    <property type="project" value="UniProtKB-KW"/>
</dbReference>
<dbReference type="NCBIfam" id="TIGR02074">
    <property type="entry name" value="PBP_1a_fam"/>
    <property type="match status" value="1"/>
</dbReference>
<evidence type="ECO:0000256" key="5">
    <source>
        <dbReference type="ARBA" id="ARBA00022676"/>
    </source>
</evidence>
<evidence type="ECO:0000256" key="4">
    <source>
        <dbReference type="ARBA" id="ARBA00022670"/>
    </source>
</evidence>
<evidence type="ECO:0000256" key="8">
    <source>
        <dbReference type="ARBA" id="ARBA00022960"/>
    </source>
</evidence>
<evidence type="ECO:0000256" key="10">
    <source>
        <dbReference type="ARBA" id="ARBA00023268"/>
    </source>
</evidence>
<evidence type="ECO:0000256" key="2">
    <source>
        <dbReference type="ARBA" id="ARBA00007739"/>
    </source>
</evidence>
<dbReference type="CAZy" id="GT51">
    <property type="family name" value="Glycosyltransferase Family 51"/>
</dbReference>
<dbReference type="GO" id="GO:0008658">
    <property type="term" value="F:penicillin binding"/>
    <property type="evidence" value="ECO:0007669"/>
    <property type="project" value="InterPro"/>
</dbReference>
<reference evidence="18" key="2">
    <citation type="submission" date="2005-05" db="EMBL/GenBank/DDBJ databases">
        <title>Bioinformatic identification of the secretome of Lactobacillus reuteri ATCC 55730.</title>
        <authorList>
            <person name="Wall T."/>
            <person name="Bath K."/>
            <person name="Roos S."/>
            <person name="Jonsson H."/>
        </authorList>
    </citation>
    <scope>NUCLEOTIDE SEQUENCE</scope>
    <source>
        <strain evidence="18">ATCC 55730</strain>
    </source>
</reference>
<keyword evidence="11" id="KW-0961">Cell wall biogenesis/degradation</keyword>
<dbReference type="FunFam" id="1.10.3810.10:FF:000001">
    <property type="entry name" value="Penicillin-binding protein 1A"/>
    <property type="match status" value="1"/>
</dbReference>
<dbReference type="Gene3D" id="1.10.3810.10">
    <property type="entry name" value="Biosynthetic peptidoglycan transglycosylase-like"/>
    <property type="match status" value="1"/>
</dbReference>
<evidence type="ECO:0000256" key="14">
    <source>
        <dbReference type="SAM" id="MobiDB-lite"/>
    </source>
</evidence>
<accession>Q4JLP4</accession>
<dbReference type="GO" id="GO:0009252">
    <property type="term" value="P:peptidoglycan biosynthetic process"/>
    <property type="evidence" value="ECO:0007669"/>
    <property type="project" value="UniProtKB-KW"/>
</dbReference>
<keyword evidence="15" id="KW-0812">Transmembrane</keyword>
<feature type="transmembrane region" description="Helical" evidence="15">
    <location>
        <begin position="30"/>
        <end position="52"/>
    </location>
</feature>
<protein>
    <submittedName>
        <fullName evidence="18">Lr0545</fullName>
    </submittedName>
</protein>
<evidence type="ECO:0000256" key="9">
    <source>
        <dbReference type="ARBA" id="ARBA00022984"/>
    </source>
</evidence>
<keyword evidence="4" id="KW-0645">Protease</keyword>
<dbReference type="SUPFAM" id="SSF56601">
    <property type="entry name" value="beta-lactamase/transpeptidase-like"/>
    <property type="match status" value="1"/>
</dbReference>
<dbReference type="SUPFAM" id="SSF53955">
    <property type="entry name" value="Lysozyme-like"/>
    <property type="match status" value="1"/>
</dbReference>
<dbReference type="InterPro" id="IPR023346">
    <property type="entry name" value="Lysozyme-like_dom_sf"/>
</dbReference>
<sequence>MSNDNQSTRSERHNNNDNQQRNVGGLIKKILLWVAGIVVLLMVASAALFFYYASSAPKISRSDLTSQSITTIYDDQNRVISRLGAQKREYAKDNQIPKQLKNAVVSIEDRRFYKHHGVDTIRILGAATSNVFGRSAGMQGGSTLTQQLVKLSVFSTAASDRTLKRKAQEAWLAINVEQHFSKSQILDFYINKVYMGNGIYGMQTAAQYYYGKDLNDLDLSQLALLAGMPQSPTYYNPLVSNTKYATQRRNEVLNAMVRSNYITQSQANQAASESVTAGLDPDHGNISGSGTAVDSKVVDPYVKQVLADLQAQGYDPYSDGLKVHTNLDLDAQQHLYDAANKNVQFQNDKMQAGVAVTDPHNGQIIAMLGGRHTGNVVYGLNRAVQSNRSSGSTAKPLMVFGPAIEYLQWPTFKSIADTRFVFPGTNTVLHDFDKKYKGNMTMREALVQSRNVPAIRALQAVGIKRATSFLDGLGISQKLPYTLQNGIALYISPLQVSAAYAAFANGGTYYKPYYISSITTQDGSVKQFNPKGKRAMNKATAYMITDMLKGVFTDSQGSATDARLDGVNQAGKTGTTNYPGNSSQSGVMDSWMAGYTKNYSMAVWTGYDHPLEPGGSISQQSVKSAQLLYTDLMQYLDSQNHASDWDDAKHC</sequence>
<keyword evidence="6" id="KW-0808">Transferase</keyword>
<keyword evidence="5" id="KW-0328">Glycosyltransferase</keyword>
<reference evidence="18" key="3">
    <citation type="journal article" date="2008" name="Appl. Environ. Microbiol.">
        <title>Removal of antibiotic resistance gene-carrying plasmids from Lactobacillus reuteri ATCC 55730 and characterization of the resulting daughter strain, L. reuteri DSM 17938.</title>
        <authorList>
            <person name="Rosander A."/>
            <person name="Connolly E."/>
            <person name="Roos S."/>
        </authorList>
    </citation>
    <scope>NUCLEOTIDE SEQUENCE</scope>
    <source>
        <strain evidence="18">ATCC 55730</strain>
    </source>
</reference>
<feature type="domain" description="Glycosyl transferase family 51" evidence="17">
    <location>
        <begin position="77"/>
        <end position="256"/>
    </location>
</feature>
<evidence type="ECO:0000259" key="17">
    <source>
        <dbReference type="Pfam" id="PF00912"/>
    </source>
</evidence>
<keyword evidence="9" id="KW-0573">Peptidoglycan synthesis</keyword>
<keyword evidence="15" id="KW-0472">Membrane</keyword>
<dbReference type="GO" id="GO:0030288">
    <property type="term" value="C:outer membrane-bounded periplasmic space"/>
    <property type="evidence" value="ECO:0007669"/>
    <property type="project" value="TreeGrafter"/>
</dbReference>
<evidence type="ECO:0000256" key="13">
    <source>
        <dbReference type="ARBA" id="ARBA00049902"/>
    </source>
</evidence>
<comment type="catalytic activity">
    <reaction evidence="12">
        <text>Preferential cleavage: (Ac)2-L-Lys-D-Ala-|-D-Ala. Also transpeptidation of peptidyl-alanyl moieties that are N-acyl substituents of D-alanine.</text>
        <dbReference type="EC" id="3.4.16.4"/>
    </reaction>
</comment>
<evidence type="ECO:0000256" key="11">
    <source>
        <dbReference type="ARBA" id="ARBA00023316"/>
    </source>
</evidence>
<comment type="similarity">
    <text evidence="1">In the C-terminal section; belongs to the transpeptidase family.</text>
</comment>
<dbReference type="InterPro" id="IPR001460">
    <property type="entry name" value="PCN-bd_Tpept"/>
</dbReference>
<reference evidence="18" key="1">
    <citation type="journal article" date="2005" name="FEMS Microbiol. Lett.">
        <title>The cell surface of Lactobacillus reuteri ATCC 55730 highlighted by identification of 126 extracellular proteins from the genome sequence.</title>
        <authorList>
            <person name="Bath K."/>
            <person name="Roos S."/>
            <person name="Wall T."/>
            <person name="Jonsson H."/>
        </authorList>
    </citation>
    <scope>NUCLEOTIDE SEQUENCE</scope>
    <source>
        <strain evidence="18">ATCC 55730</strain>
    </source>
</reference>
<dbReference type="InterPro" id="IPR012338">
    <property type="entry name" value="Beta-lactam/transpept-like"/>
</dbReference>
<evidence type="ECO:0000256" key="3">
    <source>
        <dbReference type="ARBA" id="ARBA00022645"/>
    </source>
</evidence>
<dbReference type="EMBL" id="DQ074831">
    <property type="protein sequence ID" value="AAY86806.1"/>
    <property type="molecule type" value="Genomic_DNA"/>
</dbReference>
<evidence type="ECO:0000313" key="18">
    <source>
        <dbReference type="EMBL" id="AAY86806.1"/>
    </source>
</evidence>
<dbReference type="InterPro" id="IPR036950">
    <property type="entry name" value="PBP_transglycosylase"/>
</dbReference>
<name>Q4JLP4_LIMRT</name>
<comment type="similarity">
    <text evidence="2">In the N-terminal section; belongs to the glycosyltransferase 51 family.</text>
</comment>
<dbReference type="Gene3D" id="3.40.710.10">
    <property type="entry name" value="DD-peptidase/beta-lactamase superfamily"/>
    <property type="match status" value="1"/>
</dbReference>
<dbReference type="GO" id="GO:0009002">
    <property type="term" value="F:serine-type D-Ala-D-Ala carboxypeptidase activity"/>
    <property type="evidence" value="ECO:0007669"/>
    <property type="project" value="UniProtKB-EC"/>
</dbReference>
<gene>
    <name evidence="18" type="ORF">lr0545</name>
</gene>
<dbReference type="PANTHER" id="PTHR32282:SF29">
    <property type="entry name" value="PENICILLIN-BINDING PROTEIN 1A"/>
    <property type="match status" value="1"/>
</dbReference>
<evidence type="ECO:0000256" key="15">
    <source>
        <dbReference type="SAM" id="Phobius"/>
    </source>
</evidence>
<organism evidence="18">
    <name type="scientific">Limosilactobacillus reuteri</name>
    <name type="common">Lactobacillus reuteri</name>
    <dbReference type="NCBI Taxonomy" id="1598"/>
    <lineage>
        <taxon>Bacteria</taxon>
        <taxon>Bacillati</taxon>
        <taxon>Bacillota</taxon>
        <taxon>Bacilli</taxon>
        <taxon>Lactobacillales</taxon>
        <taxon>Lactobacillaceae</taxon>
        <taxon>Limosilactobacillus</taxon>
    </lineage>
</organism>
<evidence type="ECO:0000256" key="6">
    <source>
        <dbReference type="ARBA" id="ARBA00022679"/>
    </source>
</evidence>
<evidence type="ECO:0000256" key="7">
    <source>
        <dbReference type="ARBA" id="ARBA00022801"/>
    </source>
</evidence>
<dbReference type="InterPro" id="IPR001264">
    <property type="entry name" value="Glyco_trans_51"/>
</dbReference>
<dbReference type="GO" id="GO:0006508">
    <property type="term" value="P:proteolysis"/>
    <property type="evidence" value="ECO:0007669"/>
    <property type="project" value="UniProtKB-KW"/>
</dbReference>
<evidence type="ECO:0000256" key="12">
    <source>
        <dbReference type="ARBA" id="ARBA00034000"/>
    </source>
</evidence>
<proteinExistence type="inferred from homology"/>
<keyword evidence="10" id="KW-0511">Multifunctional enzyme</keyword>
<dbReference type="Pfam" id="PF00912">
    <property type="entry name" value="Transgly"/>
    <property type="match status" value="1"/>
</dbReference>
<dbReference type="GO" id="GO:0071555">
    <property type="term" value="P:cell wall organization"/>
    <property type="evidence" value="ECO:0007669"/>
    <property type="project" value="UniProtKB-KW"/>
</dbReference>
<dbReference type="AlphaFoldDB" id="Q4JLP4"/>
<evidence type="ECO:0000256" key="1">
    <source>
        <dbReference type="ARBA" id="ARBA00007090"/>
    </source>
</evidence>
<feature type="domain" description="Penicillin-binding protein transpeptidase" evidence="16">
    <location>
        <begin position="353"/>
        <end position="620"/>
    </location>
</feature>
<keyword evidence="15" id="KW-1133">Transmembrane helix</keyword>